<feature type="compositionally biased region" description="Basic and acidic residues" evidence="1">
    <location>
        <begin position="312"/>
        <end position="338"/>
    </location>
</feature>
<feature type="domain" description="SANT" evidence="3">
    <location>
        <begin position="668"/>
        <end position="720"/>
    </location>
</feature>
<dbReference type="SUPFAM" id="SSF46689">
    <property type="entry name" value="Homeodomain-like"/>
    <property type="match status" value="2"/>
</dbReference>
<feature type="compositionally biased region" description="Low complexity" evidence="1">
    <location>
        <begin position="50"/>
        <end position="69"/>
    </location>
</feature>
<dbReference type="EMBL" id="BDGI01000163">
    <property type="protein sequence ID" value="GAV30178.1"/>
    <property type="molecule type" value="Genomic_DNA"/>
</dbReference>
<dbReference type="InterPro" id="IPR051571">
    <property type="entry name" value="N-CoR_corepressor"/>
</dbReference>
<feature type="domain" description="Myb-like" evidence="2">
    <location>
        <begin position="904"/>
        <end position="946"/>
    </location>
</feature>
<organism evidence="4 5">
    <name type="scientific">Pichia membranifaciens</name>
    <dbReference type="NCBI Taxonomy" id="4926"/>
    <lineage>
        <taxon>Eukaryota</taxon>
        <taxon>Fungi</taxon>
        <taxon>Dikarya</taxon>
        <taxon>Ascomycota</taxon>
        <taxon>Saccharomycotina</taxon>
        <taxon>Pichiomycetes</taxon>
        <taxon>Pichiales</taxon>
        <taxon>Pichiaceae</taxon>
        <taxon>Pichia</taxon>
    </lineage>
</organism>
<keyword evidence="5" id="KW-1185">Reference proteome</keyword>
<evidence type="ECO:0000313" key="4">
    <source>
        <dbReference type="EMBL" id="GAV30178.1"/>
    </source>
</evidence>
<feature type="compositionally biased region" description="Polar residues" evidence="1">
    <location>
        <begin position="752"/>
        <end position="775"/>
    </location>
</feature>
<evidence type="ECO:0000313" key="5">
    <source>
        <dbReference type="Proteomes" id="UP000186136"/>
    </source>
</evidence>
<proteinExistence type="predicted"/>
<dbReference type="PANTHER" id="PTHR13992">
    <property type="entry name" value="NUCLEAR RECEPTOR CO-REPRESSOR RELATED NCOR"/>
    <property type="match status" value="1"/>
</dbReference>
<evidence type="ECO:0000259" key="2">
    <source>
        <dbReference type="PROSITE" id="PS50090"/>
    </source>
</evidence>
<feature type="compositionally biased region" description="Low complexity" evidence="1">
    <location>
        <begin position="1196"/>
        <end position="1222"/>
    </location>
</feature>
<dbReference type="AlphaFoldDB" id="A0A1Q2YKV8"/>
<feature type="compositionally biased region" description="Basic residues" evidence="1">
    <location>
        <begin position="728"/>
        <end position="743"/>
    </location>
</feature>
<feature type="compositionally biased region" description="Polar residues" evidence="1">
    <location>
        <begin position="1135"/>
        <end position="1178"/>
    </location>
</feature>
<feature type="compositionally biased region" description="Basic and acidic residues" evidence="1">
    <location>
        <begin position="427"/>
        <end position="439"/>
    </location>
</feature>
<comment type="caution">
    <text evidence="4">The sequence shown here is derived from an EMBL/GenBank/DDBJ whole genome shotgun (WGS) entry which is preliminary data.</text>
</comment>
<feature type="region of interest" description="Disordered" evidence="1">
    <location>
        <begin position="1080"/>
        <end position="1107"/>
    </location>
</feature>
<feature type="region of interest" description="Disordered" evidence="1">
    <location>
        <begin position="723"/>
        <end position="775"/>
    </location>
</feature>
<feature type="region of interest" description="Disordered" evidence="1">
    <location>
        <begin position="816"/>
        <end position="839"/>
    </location>
</feature>
<dbReference type="InterPro" id="IPR001005">
    <property type="entry name" value="SANT/Myb"/>
</dbReference>
<dbReference type="GO" id="GO:0006357">
    <property type="term" value="P:regulation of transcription by RNA polymerase II"/>
    <property type="evidence" value="ECO:0007669"/>
    <property type="project" value="TreeGrafter"/>
</dbReference>
<dbReference type="Gene3D" id="1.20.58.1880">
    <property type="match status" value="1"/>
</dbReference>
<feature type="compositionally biased region" description="Basic and acidic residues" evidence="1">
    <location>
        <begin position="247"/>
        <end position="267"/>
    </location>
</feature>
<feature type="compositionally biased region" description="Polar residues" evidence="1">
    <location>
        <begin position="77"/>
        <end position="87"/>
    </location>
</feature>
<dbReference type="CDD" id="cd00167">
    <property type="entry name" value="SANT"/>
    <property type="match status" value="2"/>
</dbReference>
<dbReference type="InterPro" id="IPR017884">
    <property type="entry name" value="SANT_dom"/>
</dbReference>
<dbReference type="Pfam" id="PF00249">
    <property type="entry name" value="Myb_DNA-binding"/>
    <property type="match status" value="2"/>
</dbReference>
<evidence type="ECO:0000259" key="3">
    <source>
        <dbReference type="PROSITE" id="PS51293"/>
    </source>
</evidence>
<dbReference type="Gene3D" id="1.10.10.60">
    <property type="entry name" value="Homeodomain-like"/>
    <property type="match status" value="1"/>
</dbReference>
<feature type="region of interest" description="Disordered" evidence="1">
    <location>
        <begin position="569"/>
        <end position="601"/>
    </location>
</feature>
<dbReference type="OrthoDB" id="10258692at2759"/>
<dbReference type="InterPro" id="IPR009057">
    <property type="entry name" value="Homeodomain-like_sf"/>
</dbReference>
<name>A0A1Q2YKV8_9ASCO</name>
<feature type="compositionally biased region" description="Low complexity" evidence="1">
    <location>
        <begin position="25"/>
        <end position="42"/>
    </location>
</feature>
<feature type="region of interest" description="Disordered" evidence="1">
    <location>
        <begin position="406"/>
        <end position="458"/>
    </location>
</feature>
<feature type="region of interest" description="Disordered" evidence="1">
    <location>
        <begin position="246"/>
        <end position="375"/>
    </location>
</feature>
<gene>
    <name evidence="4" type="ORF">PMKS-003686</name>
</gene>
<accession>A0A1Q2YKV8</accession>
<evidence type="ECO:0008006" key="6">
    <source>
        <dbReference type="Google" id="ProtNLM"/>
    </source>
</evidence>
<feature type="compositionally biased region" description="Basic and acidic residues" evidence="1">
    <location>
        <begin position="293"/>
        <end position="302"/>
    </location>
</feature>
<dbReference type="PANTHER" id="PTHR13992:SF39">
    <property type="entry name" value="SMRTER, ISOFORM G"/>
    <property type="match status" value="1"/>
</dbReference>
<dbReference type="Proteomes" id="UP000186136">
    <property type="component" value="Unassembled WGS sequence"/>
</dbReference>
<reference evidence="4 5" key="1">
    <citation type="submission" date="2016-08" db="EMBL/GenBank/DDBJ databases">
        <title>Whole genome shotgun sequence of Pichia membranifaciens KS47-1.</title>
        <authorList>
            <person name="Konishi M."/>
            <person name="Ishida M."/>
            <person name="Arakawa T."/>
            <person name="Kato Y."/>
            <person name="Horiuchi J."/>
        </authorList>
    </citation>
    <scope>NUCLEOTIDE SEQUENCE [LARGE SCALE GENOMIC DNA]</scope>
    <source>
        <strain evidence="4 5">KS47-1</strain>
    </source>
</reference>
<feature type="compositionally biased region" description="Basic and acidic residues" evidence="1">
    <location>
        <begin position="569"/>
        <end position="583"/>
    </location>
</feature>
<dbReference type="GO" id="GO:0034967">
    <property type="term" value="C:Set3 complex"/>
    <property type="evidence" value="ECO:0007669"/>
    <property type="project" value="TreeGrafter"/>
</dbReference>
<dbReference type="SMART" id="SM00717">
    <property type="entry name" value="SANT"/>
    <property type="match status" value="2"/>
</dbReference>
<sequence length="1242" mass="140389">MVEHHNSGSGGRYYKDESSRRSRKYYSSPHNYSTYSSYSSNPNPFPPSSNAPQAQQQQLQQSHSPQSNPFSSRRNDSLNSSANPEVQPQSFNSPTPSSSSPSSYSSRAPSTSNGNWYHTSQPKRTNTYRANRPSISNMSASNPSRRSVPGSYREDLMPQQTSRYADYNGYIDSYQHDHYSNGASHKKSGFSKQKYNGQFGSYPKNNNANSIDYRDFQSYRQNYSGSLPGKQSLMDSKTPTIDANNYKLEKSSSQELPRTDSEGHDLSDVVDTPEKYAGSNIEKPISSNNIDELPNRYKPETADKEDESDTEADMRAGGDEKKKVEAKVESISKIREEAPGTSVHKSSGFDDILNKKPQNDDTAEKTPETFDENTHNPELTINHVEKIDKDSPEVVKNVFPLAKNCSHSSAQTAVRVEDSQTDNFSEAEEKNVANAKVEDANSIQSKPAKTTDESSDDEHLESEGCIFPMLESQYRAWELKHKPKSERRKNLKYLSKSRLESLSQYNFLDKSFLIFKQADAFILFDTLKENAALIENKKAKLTEHYIYSKTLWQKDVAFYDKQLEKAYESENDSTKKPKIEEPTSSKTTSSRRSRHHGDSVRTEAEFMEILASLEQERERDPLIRAQYGAAIIPDMILDPIEKYALNRKMDSNNLIRNKDAWAQRILTDPIDTFTEAEHAKFCELYTLYPKKFGRISHDMGGLRTSEDCVLHYYKTKKTTSYKQLVANKNKKSKKKSAKKKKDSRTKNDAATPDTSNVENDVSVDNSKSPDNTNIIGTQVQDTDLLKDEVTKRKLEDAELPDTKHRKLLETGNILAPPTNEHIVSRDSKPDQLSNDESEVKIEDQSNADISSTLSHVSYVNESPEDHSKTEIELDHIPHNIDEAVSKNKKYKRKDEEKPHISSYWSVQDINNFPLLLEKFGSRWEDIAEELGTKSATMVKNYYQRGLVEHPNWQSFLAINRPLQHNVHPADSNDSSAFQTEHQRRPSMGYFHKPATSYATSYPNVHQILPVSQQPPVNILNDKDDVSRLQHVPHFVPISQAAPLYAPYVTDVNPIGSRPPIHLQGPMPVMPARNGVMNMSSLLNSATGSPLQLPPPPPPPQQQSNLQLPPLNVQYNPIQHIAPQLPPTKRGPSIMNLLNSEDVQPNNKFESNSPDIRNAQSNRTTRTAPFKPNISNIMNSPVKMDIRNPETSLPVYQQSQQPQQPQGQQPQQTQQDQESHPQPAFMGGTSALDALARIAFERK</sequence>
<feature type="compositionally biased region" description="Pro residues" evidence="1">
    <location>
        <begin position="1091"/>
        <end position="1100"/>
    </location>
</feature>
<evidence type="ECO:0000256" key="1">
    <source>
        <dbReference type="SAM" id="MobiDB-lite"/>
    </source>
</evidence>
<feature type="region of interest" description="Disordered" evidence="1">
    <location>
        <begin position="1"/>
        <end position="159"/>
    </location>
</feature>
<feature type="compositionally biased region" description="Basic and acidic residues" evidence="1">
    <location>
        <begin position="352"/>
        <end position="375"/>
    </location>
</feature>
<feature type="compositionally biased region" description="Low complexity" evidence="1">
    <location>
        <begin position="88"/>
        <end position="112"/>
    </location>
</feature>
<feature type="region of interest" description="Disordered" evidence="1">
    <location>
        <begin position="1121"/>
        <end position="1231"/>
    </location>
</feature>
<protein>
    <recommendedName>
        <fullName evidence="6">SANT domain-containing protein</fullName>
    </recommendedName>
</protein>
<feature type="compositionally biased region" description="Polar residues" evidence="1">
    <location>
        <begin position="113"/>
        <end position="145"/>
    </location>
</feature>
<dbReference type="PROSITE" id="PS50090">
    <property type="entry name" value="MYB_LIKE"/>
    <property type="match status" value="1"/>
</dbReference>
<dbReference type="PROSITE" id="PS51293">
    <property type="entry name" value="SANT"/>
    <property type="match status" value="1"/>
</dbReference>